<dbReference type="PROSITE" id="PS51698">
    <property type="entry name" value="U_BOX"/>
    <property type="match status" value="1"/>
</dbReference>
<accession>A0AAD7YGV0</accession>
<dbReference type="PRINTS" id="PR00320">
    <property type="entry name" value="GPROTEINBRPT"/>
</dbReference>
<keyword evidence="7" id="KW-1185">Reference proteome</keyword>
<feature type="region of interest" description="Disordered" evidence="4">
    <location>
        <begin position="360"/>
        <end position="380"/>
    </location>
</feature>
<dbReference type="PROSITE" id="PS50082">
    <property type="entry name" value="WD_REPEATS_2"/>
    <property type="match status" value="5"/>
</dbReference>
<evidence type="ECO:0000313" key="6">
    <source>
        <dbReference type="EMBL" id="KAJ8714311.1"/>
    </source>
</evidence>
<dbReference type="EMBL" id="JARGEI010000019">
    <property type="protein sequence ID" value="KAJ8714311.1"/>
    <property type="molecule type" value="Genomic_DNA"/>
</dbReference>
<feature type="repeat" description="WD" evidence="3">
    <location>
        <begin position="433"/>
        <end position="474"/>
    </location>
</feature>
<keyword evidence="1 3" id="KW-0853">WD repeat</keyword>
<dbReference type="Gene3D" id="2.130.10.10">
    <property type="entry name" value="YVTN repeat-like/Quinoprotein amine dehydrogenase"/>
    <property type="match status" value="4"/>
</dbReference>
<dbReference type="Pfam" id="PF00400">
    <property type="entry name" value="WD40"/>
    <property type="match status" value="6"/>
</dbReference>
<dbReference type="SUPFAM" id="SSF57850">
    <property type="entry name" value="RING/U-box"/>
    <property type="match status" value="1"/>
</dbReference>
<dbReference type="PROSITE" id="PS50294">
    <property type="entry name" value="WD_REPEATS_REGION"/>
    <property type="match status" value="3"/>
</dbReference>
<evidence type="ECO:0000256" key="3">
    <source>
        <dbReference type="PROSITE-ProRule" id="PRU00221"/>
    </source>
</evidence>
<evidence type="ECO:0000313" key="7">
    <source>
        <dbReference type="Proteomes" id="UP001231518"/>
    </source>
</evidence>
<dbReference type="PANTHER" id="PTHR19848:SF8">
    <property type="entry name" value="F-BOX AND WD REPEAT DOMAIN CONTAINING 7"/>
    <property type="match status" value="1"/>
</dbReference>
<dbReference type="InterPro" id="IPR011047">
    <property type="entry name" value="Quinoprotein_ADH-like_sf"/>
</dbReference>
<feature type="repeat" description="WD" evidence="3">
    <location>
        <begin position="248"/>
        <end position="281"/>
    </location>
</feature>
<dbReference type="InterPro" id="IPR020472">
    <property type="entry name" value="WD40_PAC1"/>
</dbReference>
<feature type="domain" description="U-box" evidence="5">
    <location>
        <begin position="829"/>
        <end position="900"/>
    </location>
</feature>
<evidence type="ECO:0000259" key="5">
    <source>
        <dbReference type="PROSITE" id="PS51698"/>
    </source>
</evidence>
<keyword evidence="2" id="KW-0677">Repeat</keyword>
<dbReference type="SUPFAM" id="SSF50998">
    <property type="entry name" value="Quinoprotein alcohol dehydrogenase-like"/>
    <property type="match status" value="1"/>
</dbReference>
<dbReference type="InterPro" id="IPR013083">
    <property type="entry name" value="Znf_RING/FYVE/PHD"/>
</dbReference>
<dbReference type="SMART" id="SM00320">
    <property type="entry name" value="WD40"/>
    <property type="match status" value="13"/>
</dbReference>
<dbReference type="PROSITE" id="PS00678">
    <property type="entry name" value="WD_REPEATS_1"/>
    <property type="match status" value="1"/>
</dbReference>
<dbReference type="InterPro" id="IPR019775">
    <property type="entry name" value="WD40_repeat_CS"/>
</dbReference>
<dbReference type="InterPro" id="IPR001680">
    <property type="entry name" value="WD40_rpt"/>
</dbReference>
<protein>
    <recommendedName>
        <fullName evidence="5">U-box domain-containing protein</fullName>
    </recommendedName>
</protein>
<dbReference type="InterPro" id="IPR036322">
    <property type="entry name" value="WD40_repeat_dom_sf"/>
</dbReference>
<dbReference type="Pfam" id="PF04564">
    <property type="entry name" value="U-box"/>
    <property type="match status" value="1"/>
</dbReference>
<dbReference type="CDD" id="cd16655">
    <property type="entry name" value="RING-Ubox_WDSUB1-like"/>
    <property type="match status" value="1"/>
</dbReference>
<feature type="repeat" description="WD" evidence="3">
    <location>
        <begin position="16"/>
        <end position="45"/>
    </location>
</feature>
<dbReference type="SMART" id="SM00504">
    <property type="entry name" value="Ubox"/>
    <property type="match status" value="1"/>
</dbReference>
<dbReference type="InterPro" id="IPR015943">
    <property type="entry name" value="WD40/YVTN_repeat-like_dom_sf"/>
</dbReference>
<dbReference type="SUPFAM" id="SSF50978">
    <property type="entry name" value="WD40 repeat-like"/>
    <property type="match status" value="1"/>
</dbReference>
<evidence type="ECO:0000256" key="2">
    <source>
        <dbReference type="ARBA" id="ARBA00022737"/>
    </source>
</evidence>
<dbReference type="AlphaFoldDB" id="A0AAD7YGV0"/>
<dbReference type="Proteomes" id="UP001231518">
    <property type="component" value="Chromosome 13"/>
</dbReference>
<dbReference type="GO" id="GO:0004842">
    <property type="term" value="F:ubiquitin-protein transferase activity"/>
    <property type="evidence" value="ECO:0007669"/>
    <property type="project" value="InterPro"/>
</dbReference>
<feature type="repeat" description="WD" evidence="3">
    <location>
        <begin position="294"/>
        <end position="327"/>
    </location>
</feature>
<feature type="repeat" description="WD" evidence="3">
    <location>
        <begin position="60"/>
        <end position="91"/>
    </location>
</feature>
<name>A0AAD7YGV0_MYTSE</name>
<dbReference type="InterPro" id="IPR003613">
    <property type="entry name" value="Ubox_domain"/>
</dbReference>
<comment type="caution">
    <text evidence="6">The sequence shown here is derived from an EMBL/GenBank/DDBJ whole genome shotgun (WGS) entry which is preliminary data.</text>
</comment>
<gene>
    <name evidence="6" type="ORF">PYW07_002536</name>
</gene>
<evidence type="ECO:0000256" key="1">
    <source>
        <dbReference type="ARBA" id="ARBA00022574"/>
    </source>
</evidence>
<organism evidence="6 7">
    <name type="scientific">Mythimna separata</name>
    <name type="common">Oriental armyworm</name>
    <name type="synonym">Pseudaletia separata</name>
    <dbReference type="NCBI Taxonomy" id="271217"/>
    <lineage>
        <taxon>Eukaryota</taxon>
        <taxon>Metazoa</taxon>
        <taxon>Ecdysozoa</taxon>
        <taxon>Arthropoda</taxon>
        <taxon>Hexapoda</taxon>
        <taxon>Insecta</taxon>
        <taxon>Pterygota</taxon>
        <taxon>Neoptera</taxon>
        <taxon>Endopterygota</taxon>
        <taxon>Lepidoptera</taxon>
        <taxon>Glossata</taxon>
        <taxon>Ditrysia</taxon>
        <taxon>Noctuoidea</taxon>
        <taxon>Noctuidae</taxon>
        <taxon>Noctuinae</taxon>
        <taxon>Hadenini</taxon>
        <taxon>Mythimna</taxon>
    </lineage>
</organism>
<reference evidence="6" key="1">
    <citation type="submission" date="2023-03" db="EMBL/GenBank/DDBJ databases">
        <title>Chromosome-level genomes of two armyworms, Mythimna separata and Mythimna loreyi, provide insights into the biosynthesis and reception of sex pheromones.</title>
        <authorList>
            <person name="Zhao H."/>
        </authorList>
    </citation>
    <scope>NUCLEOTIDE SEQUENCE</scope>
    <source>
        <strain evidence="6">BeijingLab</strain>
        <tissue evidence="6">Pupa</tissue>
    </source>
</reference>
<dbReference type="GO" id="GO:0016567">
    <property type="term" value="P:protein ubiquitination"/>
    <property type="evidence" value="ECO:0007669"/>
    <property type="project" value="InterPro"/>
</dbReference>
<sequence length="900" mass="95216">MEIMEEIEEPTLVQTLRAHRTEVTCADAMGALLVTGSGDRSLRLWRWAAGAGWDEAARAENAHRYGVTAARWAASGALLASGGVDGAARVWAARTLAPRRLLAAPGAAAVRALCWAARARLLSGHDDGVLCVWHVPRAQLLARLHAHEGALHAVAAPARGAMLLTACTHGVLKVFDLAEVCRSGITGAATPPALAWVDNVHDLGALCAAVTEDGALCATGGQDALVCLWHSRAEDGWPRGLLAGGVRARGHAAAVTALRWAGWGARALLASASLDRTARLWLPAGAELRCVRVVHAHSRYLTCVVLAHDMRYLLTGSNDRTLRMWSLGSLTLDDQLDTPCEALAHFGLGDLKGIGPVDDEVVEQPGDDTETAPDGDEEEATSMRRLWAGAVHAGTINYIATHGDLVATASSDGVARVFRWAAAARELQPLHALAAHHYPVMACDFAAAGSVLLTAGLDGRACVWDVESGVQLRSLSVPACAGAEGEAGGGGMRAARAAPRRPALLLLATDDGLAPLWSLDDDDPKPLHVFMDHSAAVTCCAWSCDARLAATGSAAGELCLHAPPPSARLLHHDPHAHDLEGVQSCDFAPSPSALALPENTYLLATAGADSLIKMWSIHYDEELASATVRAVQTLELHGGGATSLRWGGALLAAAGADRVLRVWRVAARGAAARLLAVLAGDGGALAVALLADRAGPLLLCGSLGGELAAWRVPAELRDDEDDEDGTPPCYWQREGVRRWLRECITHVPGSELQPDEETFLIQRAEEANMTGSKLLSVSMNTLLEHFGYAAVDSDAGADSEAAEDARPARMRDELAWLRAPPPSYDQERAAPHALLCPLSHRVMHEPVFAADGYTYERANILDWFLAADGAVSPVSGRRLLSACLQLNYGVRAQLRDYLSS</sequence>
<dbReference type="Gene3D" id="3.30.40.10">
    <property type="entry name" value="Zinc/RING finger domain, C3HC4 (zinc finger)"/>
    <property type="match status" value="1"/>
</dbReference>
<proteinExistence type="predicted"/>
<evidence type="ECO:0000256" key="4">
    <source>
        <dbReference type="SAM" id="MobiDB-lite"/>
    </source>
</evidence>
<dbReference type="PANTHER" id="PTHR19848">
    <property type="entry name" value="WD40 REPEAT PROTEIN"/>
    <property type="match status" value="1"/>
</dbReference>